<evidence type="ECO:0000313" key="2">
    <source>
        <dbReference type="EMBL" id="KAK7852071.1"/>
    </source>
</evidence>
<evidence type="ECO:0000256" key="1">
    <source>
        <dbReference type="SAM" id="Phobius"/>
    </source>
</evidence>
<keyword evidence="1" id="KW-0812">Transmembrane</keyword>
<keyword evidence="1" id="KW-1133">Transmembrane helix</keyword>
<keyword evidence="1" id="KW-0472">Membrane</keyword>
<accession>A0AAW0LMF3</accession>
<gene>
    <name evidence="2" type="ORF">CFP56_040342</name>
</gene>
<evidence type="ECO:0000313" key="3">
    <source>
        <dbReference type="Proteomes" id="UP000237347"/>
    </source>
</evidence>
<feature type="transmembrane region" description="Helical" evidence="1">
    <location>
        <begin position="12"/>
        <end position="35"/>
    </location>
</feature>
<sequence length="66" mass="8090">MIRDNLKKEISPLLGFCILCYLLFPFFITISFYFHILVFWRFYNCKIYFFLLTTMHLPMSAPFSYL</sequence>
<organism evidence="2 3">
    <name type="scientific">Quercus suber</name>
    <name type="common">Cork oak</name>
    <dbReference type="NCBI Taxonomy" id="58331"/>
    <lineage>
        <taxon>Eukaryota</taxon>
        <taxon>Viridiplantae</taxon>
        <taxon>Streptophyta</taxon>
        <taxon>Embryophyta</taxon>
        <taxon>Tracheophyta</taxon>
        <taxon>Spermatophyta</taxon>
        <taxon>Magnoliopsida</taxon>
        <taxon>eudicotyledons</taxon>
        <taxon>Gunneridae</taxon>
        <taxon>Pentapetalae</taxon>
        <taxon>rosids</taxon>
        <taxon>fabids</taxon>
        <taxon>Fagales</taxon>
        <taxon>Fagaceae</taxon>
        <taxon>Quercus</taxon>
    </lineage>
</organism>
<reference evidence="2 3" key="1">
    <citation type="journal article" date="2018" name="Sci. Data">
        <title>The draft genome sequence of cork oak.</title>
        <authorList>
            <person name="Ramos A.M."/>
            <person name="Usie A."/>
            <person name="Barbosa P."/>
            <person name="Barros P.M."/>
            <person name="Capote T."/>
            <person name="Chaves I."/>
            <person name="Simoes F."/>
            <person name="Abreu I."/>
            <person name="Carrasquinho I."/>
            <person name="Faro C."/>
            <person name="Guimaraes J.B."/>
            <person name="Mendonca D."/>
            <person name="Nobrega F."/>
            <person name="Rodrigues L."/>
            <person name="Saibo N.J.M."/>
            <person name="Varela M.C."/>
            <person name="Egas C."/>
            <person name="Matos J."/>
            <person name="Miguel C.M."/>
            <person name="Oliveira M.M."/>
            <person name="Ricardo C.P."/>
            <person name="Goncalves S."/>
        </authorList>
    </citation>
    <scope>NUCLEOTIDE SEQUENCE [LARGE SCALE GENOMIC DNA]</scope>
    <source>
        <strain evidence="3">cv. HL8</strain>
    </source>
</reference>
<comment type="caution">
    <text evidence="2">The sequence shown here is derived from an EMBL/GenBank/DDBJ whole genome shotgun (WGS) entry which is preliminary data.</text>
</comment>
<dbReference type="EMBL" id="PKMF04000080">
    <property type="protein sequence ID" value="KAK7852071.1"/>
    <property type="molecule type" value="Genomic_DNA"/>
</dbReference>
<dbReference type="Proteomes" id="UP000237347">
    <property type="component" value="Unassembled WGS sequence"/>
</dbReference>
<name>A0AAW0LMF3_QUESU</name>
<keyword evidence="3" id="KW-1185">Reference proteome</keyword>
<protein>
    <submittedName>
        <fullName evidence="2">Uncharacterized protein</fullName>
    </submittedName>
</protein>
<proteinExistence type="predicted"/>
<dbReference type="AlphaFoldDB" id="A0AAW0LMF3"/>